<organism evidence="2 3">
    <name type="scientific">Haladaptatus pallidirubidus</name>
    <dbReference type="NCBI Taxonomy" id="1008152"/>
    <lineage>
        <taxon>Archaea</taxon>
        <taxon>Methanobacteriati</taxon>
        <taxon>Methanobacteriota</taxon>
        <taxon>Stenosarchaea group</taxon>
        <taxon>Halobacteria</taxon>
        <taxon>Halobacteriales</taxon>
        <taxon>Haladaptataceae</taxon>
        <taxon>Haladaptatus</taxon>
    </lineage>
</organism>
<reference evidence="2 3" key="1">
    <citation type="journal article" date="2019" name="Int. J. Syst. Evol. Microbiol.">
        <title>The Global Catalogue of Microorganisms (GCM) 10K type strain sequencing project: providing services to taxonomists for standard genome sequencing and annotation.</title>
        <authorList>
            <consortium name="The Broad Institute Genomics Platform"/>
            <consortium name="The Broad Institute Genome Sequencing Center for Infectious Disease"/>
            <person name="Wu L."/>
            <person name="Ma J."/>
        </authorList>
    </citation>
    <scope>NUCLEOTIDE SEQUENCE [LARGE SCALE GENOMIC DNA]</scope>
    <source>
        <strain evidence="2 3">JCM 17504</strain>
    </source>
</reference>
<dbReference type="GeneID" id="68616560"/>
<proteinExistence type="predicted"/>
<evidence type="ECO:0000313" key="3">
    <source>
        <dbReference type="Proteomes" id="UP001501729"/>
    </source>
</evidence>
<dbReference type="AlphaFoldDB" id="A0AAV3UPP7"/>
<dbReference type="EMBL" id="BAABKX010000022">
    <property type="protein sequence ID" value="GAA5062217.1"/>
    <property type="molecule type" value="Genomic_DNA"/>
</dbReference>
<evidence type="ECO:0000256" key="1">
    <source>
        <dbReference type="SAM" id="MobiDB-lite"/>
    </source>
</evidence>
<dbReference type="Proteomes" id="UP001501729">
    <property type="component" value="Unassembled WGS sequence"/>
</dbReference>
<dbReference type="RefSeq" id="WP_227777918.1">
    <property type="nucleotide sequence ID" value="NZ_BAABKX010000022.1"/>
</dbReference>
<evidence type="ECO:0008006" key="4">
    <source>
        <dbReference type="Google" id="ProtNLM"/>
    </source>
</evidence>
<name>A0AAV3UPP7_9EURY</name>
<sequence>MSNEDADEVVSEDLEIDEEDDHVLPSEDLLYPEFTFEEGDVGDRGEFDLSRSISREEMIQWLDDISGGLTSHDIAVESPGGHVRFGVSPKDVEMQFSPDDDFRGDLEITFRLNAKAMFVADDPTKQKVGARGRRGFIPIQMLTSEKEIFRCYNWIDDPSDP</sequence>
<evidence type="ECO:0000313" key="2">
    <source>
        <dbReference type="EMBL" id="GAA5062217.1"/>
    </source>
</evidence>
<comment type="caution">
    <text evidence="2">The sequence shown here is derived from an EMBL/GenBank/DDBJ whole genome shotgun (WGS) entry which is preliminary data.</text>
</comment>
<gene>
    <name evidence="2" type="ORF">GCM10025751_49220</name>
</gene>
<protein>
    <recommendedName>
        <fullName evidence="4">Amphi-Trp domain-containing protein</fullName>
    </recommendedName>
</protein>
<feature type="region of interest" description="Disordered" evidence="1">
    <location>
        <begin position="1"/>
        <end position="21"/>
    </location>
</feature>
<keyword evidence="3" id="KW-1185">Reference proteome</keyword>
<accession>A0AAV3UPP7</accession>